<evidence type="ECO:0000256" key="1">
    <source>
        <dbReference type="ARBA" id="ARBA00007409"/>
    </source>
</evidence>
<dbReference type="OrthoDB" id="422574at2759"/>
<dbReference type="Pfam" id="PF02798">
    <property type="entry name" value="GST_N"/>
    <property type="match status" value="1"/>
</dbReference>
<organism evidence="4 5">
    <name type="scientific">Amniculicola lignicola CBS 123094</name>
    <dbReference type="NCBI Taxonomy" id="1392246"/>
    <lineage>
        <taxon>Eukaryota</taxon>
        <taxon>Fungi</taxon>
        <taxon>Dikarya</taxon>
        <taxon>Ascomycota</taxon>
        <taxon>Pezizomycotina</taxon>
        <taxon>Dothideomycetes</taxon>
        <taxon>Pleosporomycetidae</taxon>
        <taxon>Pleosporales</taxon>
        <taxon>Amniculicolaceae</taxon>
        <taxon>Amniculicola</taxon>
    </lineage>
</organism>
<dbReference type="SUPFAM" id="SSF47616">
    <property type="entry name" value="GST C-terminal domain-like"/>
    <property type="match status" value="1"/>
</dbReference>
<dbReference type="GO" id="GO:0016740">
    <property type="term" value="F:transferase activity"/>
    <property type="evidence" value="ECO:0007669"/>
    <property type="project" value="UniProtKB-KW"/>
</dbReference>
<dbReference type="InterPro" id="IPR004045">
    <property type="entry name" value="Glutathione_S-Trfase_N"/>
</dbReference>
<dbReference type="EMBL" id="ML977564">
    <property type="protein sequence ID" value="KAF2005325.1"/>
    <property type="molecule type" value="Genomic_DNA"/>
</dbReference>
<name>A0A6A5X1A6_9PLEO</name>
<dbReference type="CDD" id="cd03048">
    <property type="entry name" value="GST_N_Ure2p_like"/>
    <property type="match status" value="1"/>
</dbReference>
<dbReference type="InterPro" id="IPR036249">
    <property type="entry name" value="Thioredoxin-like_sf"/>
</dbReference>
<feature type="domain" description="GST C-terminal" evidence="3">
    <location>
        <begin position="91"/>
        <end position="225"/>
    </location>
</feature>
<feature type="domain" description="GST N-terminal" evidence="2">
    <location>
        <begin position="4"/>
        <end position="85"/>
    </location>
</feature>
<dbReference type="InterPro" id="IPR040079">
    <property type="entry name" value="Glutathione_S-Trfase"/>
</dbReference>
<evidence type="ECO:0000259" key="3">
    <source>
        <dbReference type="PROSITE" id="PS50405"/>
    </source>
</evidence>
<dbReference type="PROSITE" id="PS50404">
    <property type="entry name" value="GST_NTER"/>
    <property type="match status" value="1"/>
</dbReference>
<dbReference type="PANTHER" id="PTHR44051:SF3">
    <property type="entry name" value="TRANSCRIPTIONAL REGULATOR URE2"/>
    <property type="match status" value="1"/>
</dbReference>
<dbReference type="Proteomes" id="UP000799779">
    <property type="component" value="Unassembled WGS sequence"/>
</dbReference>
<dbReference type="PANTHER" id="PTHR44051">
    <property type="entry name" value="GLUTATHIONE S-TRANSFERASE-RELATED"/>
    <property type="match status" value="1"/>
</dbReference>
<sequence length="227" mass="26110">MSISPIKIWGHWGAPNPYKVCIVLEALGLPYDMHLLEFSEVKQEPYLRITPNGRLPTIQDPNTGLTLWESGVIVQYLINEYDKTGKISYSSFAEKYHCQQWLAFQTSGQGPYFGQATWFARFHHEKLPSATERYVNEILRVTGVLELGLERNGTGWLVGEKCTYADLSFVTWASVAEGLLKEIGKYDGFEEKYPRYEAWIRSMEDIEHVKRIRERMAEGRVAHGLSK</sequence>
<keyword evidence="4" id="KW-0808">Transferase</keyword>
<evidence type="ECO:0000313" key="5">
    <source>
        <dbReference type="Proteomes" id="UP000799779"/>
    </source>
</evidence>
<dbReference type="PROSITE" id="PS50405">
    <property type="entry name" value="GST_CTER"/>
    <property type="match status" value="1"/>
</dbReference>
<dbReference type="AlphaFoldDB" id="A0A6A5X1A6"/>
<dbReference type="Gene3D" id="1.20.1050.10">
    <property type="match status" value="1"/>
</dbReference>
<dbReference type="InterPro" id="IPR010987">
    <property type="entry name" value="Glutathione-S-Trfase_C-like"/>
</dbReference>
<evidence type="ECO:0000313" key="4">
    <source>
        <dbReference type="EMBL" id="KAF2005325.1"/>
    </source>
</evidence>
<comment type="similarity">
    <text evidence="1">Belongs to the GST superfamily.</text>
</comment>
<dbReference type="SUPFAM" id="SSF52833">
    <property type="entry name" value="Thioredoxin-like"/>
    <property type="match status" value="1"/>
</dbReference>
<gene>
    <name evidence="4" type="ORF">P154DRAFT_458043</name>
</gene>
<keyword evidence="5" id="KW-1185">Reference proteome</keyword>
<reference evidence="4" key="1">
    <citation type="journal article" date="2020" name="Stud. Mycol.">
        <title>101 Dothideomycetes genomes: a test case for predicting lifestyles and emergence of pathogens.</title>
        <authorList>
            <person name="Haridas S."/>
            <person name="Albert R."/>
            <person name="Binder M."/>
            <person name="Bloem J."/>
            <person name="Labutti K."/>
            <person name="Salamov A."/>
            <person name="Andreopoulos B."/>
            <person name="Baker S."/>
            <person name="Barry K."/>
            <person name="Bills G."/>
            <person name="Bluhm B."/>
            <person name="Cannon C."/>
            <person name="Castanera R."/>
            <person name="Culley D."/>
            <person name="Daum C."/>
            <person name="Ezra D."/>
            <person name="Gonzalez J."/>
            <person name="Henrissat B."/>
            <person name="Kuo A."/>
            <person name="Liang C."/>
            <person name="Lipzen A."/>
            <person name="Lutzoni F."/>
            <person name="Magnuson J."/>
            <person name="Mondo S."/>
            <person name="Nolan M."/>
            <person name="Ohm R."/>
            <person name="Pangilinan J."/>
            <person name="Park H.-J."/>
            <person name="Ramirez L."/>
            <person name="Alfaro M."/>
            <person name="Sun H."/>
            <person name="Tritt A."/>
            <person name="Yoshinaga Y."/>
            <person name="Zwiers L.-H."/>
            <person name="Turgeon B."/>
            <person name="Goodwin S."/>
            <person name="Spatafora J."/>
            <person name="Crous P."/>
            <person name="Grigoriev I."/>
        </authorList>
    </citation>
    <scope>NUCLEOTIDE SEQUENCE</scope>
    <source>
        <strain evidence="4">CBS 123094</strain>
    </source>
</reference>
<dbReference type="InterPro" id="IPR004046">
    <property type="entry name" value="GST_C"/>
</dbReference>
<dbReference type="InterPro" id="IPR036282">
    <property type="entry name" value="Glutathione-S-Trfase_C_sf"/>
</dbReference>
<dbReference type="Pfam" id="PF14497">
    <property type="entry name" value="GST_C_3"/>
    <property type="match status" value="1"/>
</dbReference>
<dbReference type="Gene3D" id="3.40.30.10">
    <property type="entry name" value="Glutaredoxin"/>
    <property type="match status" value="1"/>
</dbReference>
<proteinExistence type="inferred from homology"/>
<evidence type="ECO:0000259" key="2">
    <source>
        <dbReference type="PROSITE" id="PS50404"/>
    </source>
</evidence>
<dbReference type="SFLD" id="SFLDG00358">
    <property type="entry name" value="Main_(cytGST)"/>
    <property type="match status" value="1"/>
</dbReference>
<protein>
    <submittedName>
        <fullName evidence="4">Glutathione S-transferase</fullName>
    </submittedName>
</protein>
<accession>A0A6A5X1A6</accession>
<dbReference type="SFLD" id="SFLDS00019">
    <property type="entry name" value="Glutathione_Transferase_(cytos"/>
    <property type="match status" value="1"/>
</dbReference>